<dbReference type="EMBL" id="CP000504">
    <property type="protein sequence ID" value="ABL87904.1"/>
    <property type="molecule type" value="Genomic_DNA"/>
</dbReference>
<evidence type="ECO:0000313" key="1">
    <source>
        <dbReference type="EMBL" id="ABL87904.1"/>
    </source>
</evidence>
<dbReference type="STRING" id="384616.Pisl_0726"/>
<gene>
    <name evidence="1" type="ordered locus">Pisl_0726</name>
</gene>
<dbReference type="AlphaFoldDB" id="A1RSH2"/>
<dbReference type="HOGENOM" id="CLU_1623518_0_0_2"/>
<dbReference type="RefSeq" id="WP_011762480.1">
    <property type="nucleotide sequence ID" value="NC_008701.1"/>
</dbReference>
<proteinExistence type="predicted"/>
<reference evidence="1" key="1">
    <citation type="submission" date="2006-12" db="EMBL/GenBank/DDBJ databases">
        <title>Complete sequence of Pyrobaculum islandicum DSM 4184.</title>
        <authorList>
            <person name="Copeland A."/>
            <person name="Lucas S."/>
            <person name="Lapidus A."/>
            <person name="Barry K."/>
            <person name="Detter J.C."/>
            <person name="Glavina del Rio T."/>
            <person name="Dalin E."/>
            <person name="Tice H."/>
            <person name="Pitluck S."/>
            <person name="Meincke L."/>
            <person name="Brettin T."/>
            <person name="Bruce D."/>
            <person name="Han C."/>
            <person name="Tapia R."/>
            <person name="Gilna P."/>
            <person name="Schmutz J."/>
            <person name="Larimer F."/>
            <person name="Land M."/>
            <person name="Hauser L."/>
            <person name="Kyrpides N."/>
            <person name="Mikhailova N."/>
            <person name="Cozen A.E."/>
            <person name="Fitz-Gibbon S.T."/>
            <person name="House C.H."/>
            <person name="Saltikov C."/>
            <person name="Lowe T."/>
            <person name="Richardson P."/>
        </authorList>
    </citation>
    <scope>NUCLEOTIDE SEQUENCE [LARGE SCALE GENOMIC DNA]</scope>
    <source>
        <strain evidence="1">DSM 4184</strain>
    </source>
</reference>
<dbReference type="OrthoDB" id="27566at2157"/>
<organism evidence="1 2">
    <name type="scientific">Pyrobaculum islandicum (strain DSM 4184 / JCM 9189 / GEO3)</name>
    <dbReference type="NCBI Taxonomy" id="384616"/>
    <lineage>
        <taxon>Archaea</taxon>
        <taxon>Thermoproteota</taxon>
        <taxon>Thermoprotei</taxon>
        <taxon>Thermoproteales</taxon>
        <taxon>Thermoproteaceae</taxon>
        <taxon>Pyrobaculum</taxon>
    </lineage>
</organism>
<protein>
    <submittedName>
        <fullName evidence="1">Uncharacterized protein</fullName>
    </submittedName>
</protein>
<keyword evidence="2" id="KW-1185">Reference proteome</keyword>
<dbReference type="KEGG" id="pis:Pisl_0726"/>
<dbReference type="Proteomes" id="UP000002595">
    <property type="component" value="Chromosome"/>
</dbReference>
<name>A1RSH2_PYRIL</name>
<dbReference type="eggNOG" id="arCOG05436">
    <property type="taxonomic scope" value="Archaea"/>
</dbReference>
<accession>A1RSH2</accession>
<dbReference type="GeneID" id="4617237"/>
<sequence length="163" mass="17895">MCEVVTEGDVIVFSAPETELTMAYLTVRTLAEHIEFVNGTLRISPALPEIETSLKSLCTTETSTVLLDLKESLLHLGWLVEGGRDVVKIRRSWRAGVSGFLVVEYDKAARALTIVTTQICLAETLRQLGFKVSTAKYLVEAVRYVSTVAEAIELGESLSQTIC</sequence>
<evidence type="ECO:0000313" key="2">
    <source>
        <dbReference type="Proteomes" id="UP000002595"/>
    </source>
</evidence>